<dbReference type="GeneID" id="54325591"/>
<dbReference type="RefSeq" id="XP_033429569.1">
    <property type="nucleotide sequence ID" value="XM_033567574.1"/>
</dbReference>
<dbReference type="InterPro" id="IPR052718">
    <property type="entry name" value="NmrA-type_oxidoreductase"/>
</dbReference>
<dbReference type="InterPro" id="IPR036291">
    <property type="entry name" value="NAD(P)-bd_dom_sf"/>
</dbReference>
<dbReference type="PANTHER" id="PTHR47129:SF1">
    <property type="entry name" value="NMRA-LIKE DOMAIN-CONTAINING PROTEIN"/>
    <property type="match status" value="1"/>
</dbReference>
<evidence type="ECO:0000313" key="2">
    <source>
        <dbReference type="Proteomes" id="UP000324241"/>
    </source>
</evidence>
<dbReference type="AlphaFoldDB" id="A0A5M9MTJ4"/>
<proteinExistence type="predicted"/>
<dbReference type="Proteomes" id="UP000324241">
    <property type="component" value="Unassembled WGS sequence"/>
</dbReference>
<evidence type="ECO:0000313" key="1">
    <source>
        <dbReference type="EMBL" id="KAA8650208.1"/>
    </source>
</evidence>
<comment type="caution">
    <text evidence="1">The sequence shown here is derived from an EMBL/GenBank/DDBJ whole genome shotgun (WGS) entry which is preliminary data.</text>
</comment>
<dbReference type="VEuPathDB" id="FungiDB:EYZ11_003918"/>
<organism evidence="1 2">
    <name type="scientific">Aspergillus tanneri</name>
    <dbReference type="NCBI Taxonomy" id="1220188"/>
    <lineage>
        <taxon>Eukaryota</taxon>
        <taxon>Fungi</taxon>
        <taxon>Dikarya</taxon>
        <taxon>Ascomycota</taxon>
        <taxon>Pezizomycotina</taxon>
        <taxon>Eurotiomycetes</taxon>
        <taxon>Eurotiomycetidae</taxon>
        <taxon>Eurotiales</taxon>
        <taxon>Aspergillaceae</taxon>
        <taxon>Aspergillus</taxon>
        <taxon>Aspergillus subgen. Circumdati</taxon>
    </lineage>
</organism>
<dbReference type="OrthoDB" id="419598at2759"/>
<dbReference type="PANTHER" id="PTHR47129">
    <property type="entry name" value="QUINONE OXIDOREDUCTASE 2"/>
    <property type="match status" value="1"/>
</dbReference>
<dbReference type="EMBL" id="QUQM01000001">
    <property type="protein sequence ID" value="KAA8650208.1"/>
    <property type="molecule type" value="Genomic_DNA"/>
</dbReference>
<dbReference type="SUPFAM" id="SSF51735">
    <property type="entry name" value="NAD(P)-binding Rossmann-fold domains"/>
    <property type="match status" value="1"/>
</dbReference>
<name>A0A5M9MTJ4_9EURO</name>
<accession>A0A5M9MTJ4</accession>
<reference evidence="1 2" key="1">
    <citation type="submission" date="2019-08" db="EMBL/GenBank/DDBJ databases">
        <title>The genome sequence of a newly discovered highly antifungal drug resistant Aspergillus species, Aspergillus tanneri NIH 1004.</title>
        <authorList>
            <person name="Mounaud S."/>
            <person name="Singh I."/>
            <person name="Joardar V."/>
            <person name="Pakala S."/>
            <person name="Pakala S."/>
            <person name="Venepally P."/>
            <person name="Chung J.K."/>
            <person name="Losada L."/>
            <person name="Nierman W.C."/>
        </authorList>
    </citation>
    <scope>NUCLEOTIDE SEQUENCE [LARGE SCALE GENOMIC DNA]</scope>
    <source>
        <strain evidence="1 2">NIH1004</strain>
    </source>
</reference>
<evidence type="ECO:0008006" key="3">
    <source>
        <dbReference type="Google" id="ProtNLM"/>
    </source>
</evidence>
<sequence length="204" mass="21736">MAKIGVFPATGGLGTSIIHHLIKLVPASDLILIARRPETLDPLKQAAATVDGLTMRTPHTWRLSSMESTDSTPIDLENPLEDIAIPHGDSAPSIAWVKRDELGEATATLAVSYVRDPARFAYLNQRILLSGARVLSLNETAEVLARVVGRPVGICQILVGNPSSSRSAASLRNHFIPLLSDGIHGSSILWHSTSDGSLPKSGLI</sequence>
<gene>
    <name evidence="1" type="ORF">ATNIH1004_002889</name>
</gene>
<protein>
    <recommendedName>
        <fullName evidence="3">NAD(P)-binding domain-containing protein</fullName>
    </recommendedName>
</protein>